<dbReference type="PANTHER" id="PTHR12891:SF0">
    <property type="entry name" value="MMS19 NUCLEOTIDE EXCISION REPAIR PROTEIN HOMOLOG"/>
    <property type="match status" value="1"/>
</dbReference>
<name>A0A3F2RLJ0_9STRA</name>
<dbReference type="FunFam" id="1.25.10.10:FF:001819">
    <property type="entry name" value="MMS19 nucleotide excision repair protein homolog"/>
    <property type="match status" value="1"/>
</dbReference>
<dbReference type="Pfam" id="PF12460">
    <property type="entry name" value="MMS19_C"/>
    <property type="match status" value="1"/>
</dbReference>
<dbReference type="Pfam" id="PF14500">
    <property type="entry name" value="MMS19_N"/>
    <property type="match status" value="1"/>
</dbReference>
<dbReference type="GO" id="GO:0016226">
    <property type="term" value="P:iron-sulfur cluster assembly"/>
    <property type="evidence" value="ECO:0007669"/>
    <property type="project" value="UniProtKB-UniRule"/>
</dbReference>
<dbReference type="GO" id="GO:0006281">
    <property type="term" value="P:DNA repair"/>
    <property type="evidence" value="ECO:0007669"/>
    <property type="project" value="UniProtKB-UniRule"/>
</dbReference>
<comment type="caution">
    <text evidence="8">The sequence shown here is derived from an EMBL/GenBank/DDBJ whole genome shotgun (WGS) entry which is preliminary data.</text>
</comment>
<dbReference type="InterPro" id="IPR039920">
    <property type="entry name" value="MMS19"/>
</dbReference>
<evidence type="ECO:0000256" key="5">
    <source>
        <dbReference type="PROSITE-ProRule" id="PRU00023"/>
    </source>
</evidence>
<dbReference type="InterPro" id="IPR029240">
    <property type="entry name" value="MMS19_N"/>
</dbReference>
<dbReference type="Gene3D" id="2.30.29.30">
    <property type="entry name" value="Pleckstrin-homology domain (PH domain)/Phosphotyrosine-binding domain (PTB)"/>
    <property type="match status" value="2"/>
</dbReference>
<dbReference type="Gene3D" id="1.25.40.20">
    <property type="entry name" value="Ankyrin repeat-containing domain"/>
    <property type="match status" value="2"/>
</dbReference>
<feature type="repeat" description="ANK" evidence="5">
    <location>
        <begin position="362"/>
        <end position="395"/>
    </location>
</feature>
<evidence type="ECO:0000313" key="8">
    <source>
        <dbReference type="EMBL" id="RLN59947.1"/>
    </source>
</evidence>
<dbReference type="SUPFAM" id="SSF48371">
    <property type="entry name" value="ARM repeat"/>
    <property type="match status" value="2"/>
</dbReference>
<dbReference type="PANTHER" id="PTHR12891">
    <property type="entry name" value="DNA REPAIR/TRANSCRIPTION PROTEIN MET18/MMS19"/>
    <property type="match status" value="1"/>
</dbReference>
<dbReference type="SMART" id="SM00248">
    <property type="entry name" value="ANK"/>
    <property type="match status" value="6"/>
</dbReference>
<dbReference type="OrthoDB" id="342900at2759"/>
<evidence type="ECO:0000256" key="6">
    <source>
        <dbReference type="RuleBase" id="RU367072"/>
    </source>
</evidence>
<dbReference type="Gene3D" id="1.25.10.10">
    <property type="entry name" value="Leucine-rich Repeat Variant"/>
    <property type="match status" value="2"/>
</dbReference>
<dbReference type="InterPro" id="IPR002110">
    <property type="entry name" value="Ankyrin_rpt"/>
</dbReference>
<comment type="similarity">
    <text evidence="2 6">Belongs to the MET18/MMS19 family.</text>
</comment>
<evidence type="ECO:0000256" key="2">
    <source>
        <dbReference type="ARBA" id="ARBA00009340"/>
    </source>
</evidence>
<evidence type="ECO:0000313" key="9">
    <source>
        <dbReference type="Proteomes" id="UP000277300"/>
    </source>
</evidence>
<dbReference type="InterPro" id="IPR036770">
    <property type="entry name" value="Ankyrin_rpt-contain_sf"/>
</dbReference>
<keyword evidence="6" id="KW-0234">DNA repair</keyword>
<feature type="repeat" description="ANK" evidence="5">
    <location>
        <begin position="44"/>
        <end position="80"/>
    </location>
</feature>
<dbReference type="InterPro" id="IPR011993">
    <property type="entry name" value="PH-like_dom_sf"/>
</dbReference>
<dbReference type="PROSITE" id="PS50297">
    <property type="entry name" value="ANK_REP_REGION"/>
    <property type="match status" value="3"/>
</dbReference>
<dbReference type="PROSITE" id="PS50088">
    <property type="entry name" value="ANK_REPEAT"/>
    <property type="match status" value="4"/>
</dbReference>
<dbReference type="SMART" id="SM00233">
    <property type="entry name" value="PH"/>
    <property type="match status" value="2"/>
</dbReference>
<feature type="domain" description="PH" evidence="7">
    <location>
        <begin position="140"/>
        <end position="273"/>
    </location>
</feature>
<accession>A0A3F2RLJ0</accession>
<dbReference type="InterPro" id="IPR011989">
    <property type="entry name" value="ARM-like"/>
</dbReference>
<comment type="subcellular location">
    <subcellularLocation>
        <location evidence="1 6">Nucleus</location>
    </subcellularLocation>
</comment>
<dbReference type="InterPro" id="IPR001849">
    <property type="entry name" value="PH_domain"/>
</dbReference>
<dbReference type="GO" id="GO:0005634">
    <property type="term" value="C:nucleus"/>
    <property type="evidence" value="ECO:0007669"/>
    <property type="project" value="UniProtKB-SubCell"/>
</dbReference>
<dbReference type="Proteomes" id="UP000277300">
    <property type="component" value="Unassembled WGS sequence"/>
</dbReference>
<sequence>MLEALWGDWSVWRAAKKARPDKLKELLEVEIQPEVVVNRKHPVRGITPLMGATNALNTTSVAECVQILISFGADVTAVDNTKHRNTVLHYAARNNKATAISELLGAGANIFARNRYGHTALDVAWIHGRREAARVLMQHIQLHSGWLDMSSKVAVPRWKRRWCVVLASDSEYSSVEFCVFHQPDQVRPDKILKFNAGTSIVVPSWSLFEFHVDGVKVQPLRQRFGEYKIAIKTELNQRQHASQYRREFAFASEASDTLNDRQTWVGAFQVCSRGRKHKVKQTMTRAECISVWKAARAGDETKLQQMLVESRDALGPNLVNWKHHRKGTTPLMVAAECKNGEPAVRQLLAAGADVNAEDDTKLMNTALHYAAMTNRDSQIVEALLEAGADTFALNRRGLSPLDLARQNRRAAVAATLMEHMEVHSSWLYLRGKFRWKKRWAVLVACNKQRTSRELCIFRNPGDLRPDAVLLVDEAARVSAFLSTDSFCWLKRNNAFVFDKPVMCQRVKRQKLTRSPICRKTMSHEEVQTRNLVFAADSYHSAEHWKRVLQSSNFYDRESGAPLYGMPPYDAPRGELYYWPSELVENVRSSTLQQQEQQREVDNEPLFERLRRTLELRNSGPPQQQSHRQNEEPLEDMLRGWKAINTLSTSPAVMFSLDAPLAPAIDAFVDPENDENAQKTGLNTVVMQVHRQVSMEALIQALGAYLTNGDDKVRSRATLLLAEVLTRLPELQLAPSAVQLLMTFFADRLADFPSASACLRALLALETHHAAQVSSPRTTVALILKLGTTLHIPQLGQAMRKMCFDLIQLALAQNPVVELLLDSVPASADAQDASVDDAEQSEDLGRQFAQTFLSAMEGEKDPRNLLLCMQVARTLLAKLEPVFSRSDALLQQYFDVVSCYFPIIFTPPPNDPYGITSEGLILSLRHAFAASDLLAPLVLPFLLKKLASTVVEAKLDALQTLVFCGERYSVNALLLQMHAVATALYDEVLDGEKQEVITEARQAISRFSGVVARAKAQETPGAAYAWSKFVVELTARAVSELREHAADSMVSVSAGQVLAALGQESSMSFAHVLKIAVPLLVEQLHAESSGSESVPSKCEAALARILLLVDTIDREIDQSGQAQPMRPHAPVLIDALVNFLSADQEGNVNPGSSVTARCVAVEALCHLLTFPPSPIVAHEQVKALINLFTRLLLLDPAPEVRAACLQSLKEISTVSTSSTSSISSGETPAASGYAGFVVEISLARLMAAVNEGSDHEDDDDDEGSGVAAVLAASNRSFDSFFEEALQAITELCRESSIFQATIFLLIDLCVQMNADQQSTFAFCDIDSDDARRRHVNCLLDAVAKIVEINSGDRASMEFCVQATSSASIVFRLLTAVETSAARATASTSDDRPGLVDDAKLTACVRVFRAVMQNVSPATQQRLVDAVVPAFLRTHPSEPASLQLVPLFAAVINSATREVTLPQTSLAINRLLELAQSGSTTELGSASPIEARRLQAVYTDAALSAAKSLASIVNKMSDGAEFDALIDLLLSQKLAVVISDPSETFAVRVAALQIYAWIAKALVIRGHKVHAPMCLRFLCCFLTPGARNEGEDVVMEQAGNEEQSTTTALRMEVAKSFKLLVSEYPDVLNRKCGAIITRLFDLVFPVLLEFIRCHIGEETSVAALVAFAQVIAHSPKAVYLPHLAQIFPLMVQALNTDDRELGSAAIQTFKPLLLESVESAKPFLKDVFPGLLKQAQFGAGAKDRHAALECLAKLATIPYELVHPYKDIVLRKLLLVLDDRKRLVRHMAVRVLNQWSIL</sequence>
<dbReference type="GO" id="GO:0097361">
    <property type="term" value="C:cytosolic [4Fe-4S] assembly targeting complex"/>
    <property type="evidence" value="ECO:0007669"/>
    <property type="project" value="UniProtKB-UniRule"/>
</dbReference>
<dbReference type="InterPro" id="IPR024687">
    <property type="entry name" value="MMS19_C"/>
</dbReference>
<reference evidence="8 9" key="1">
    <citation type="submission" date="2018-07" db="EMBL/GenBank/DDBJ databases">
        <title>Genome sequencing of oomycete isolates from Chile give support for New Zealand origin for Phytophthora kernoviae and make available the first Nothophytophthora sp. genome.</title>
        <authorList>
            <person name="Studholme D.J."/>
            <person name="Sanfuentes E."/>
            <person name="Panda P."/>
            <person name="Hill R."/>
            <person name="Sambles C."/>
            <person name="Grant M."/>
            <person name="Williams N.M."/>
            <person name="Mcdougal R.L."/>
        </authorList>
    </citation>
    <scope>NUCLEOTIDE SEQUENCE [LARGE SCALE GENOMIC DNA]</scope>
    <source>
        <strain evidence="8">Chile6</strain>
    </source>
</reference>
<feature type="repeat" description="ANK" evidence="5">
    <location>
        <begin position="83"/>
        <end position="115"/>
    </location>
</feature>
<proteinExistence type="inferred from homology"/>
<evidence type="ECO:0000256" key="4">
    <source>
        <dbReference type="ARBA" id="ARBA00023242"/>
    </source>
</evidence>
<feature type="repeat" description="ANK" evidence="5">
    <location>
        <begin position="326"/>
        <end position="359"/>
    </location>
</feature>
<gene>
    <name evidence="8" type="ORF">BBP00_00006239</name>
</gene>
<evidence type="ECO:0000256" key="1">
    <source>
        <dbReference type="ARBA" id="ARBA00004123"/>
    </source>
</evidence>
<dbReference type="EMBL" id="MBDO02000206">
    <property type="protein sequence ID" value="RLN59947.1"/>
    <property type="molecule type" value="Genomic_DNA"/>
</dbReference>
<dbReference type="SUPFAM" id="SSF50729">
    <property type="entry name" value="PH domain-like"/>
    <property type="match status" value="2"/>
</dbReference>
<dbReference type="InterPro" id="IPR016024">
    <property type="entry name" value="ARM-type_fold"/>
</dbReference>
<dbReference type="GO" id="GO:0051604">
    <property type="term" value="P:protein maturation"/>
    <property type="evidence" value="ECO:0007669"/>
    <property type="project" value="UniProtKB-UniRule"/>
</dbReference>
<organism evidence="8 9">
    <name type="scientific">Phytophthora kernoviae</name>
    <dbReference type="NCBI Taxonomy" id="325452"/>
    <lineage>
        <taxon>Eukaryota</taxon>
        <taxon>Sar</taxon>
        <taxon>Stramenopiles</taxon>
        <taxon>Oomycota</taxon>
        <taxon>Peronosporomycetes</taxon>
        <taxon>Peronosporales</taxon>
        <taxon>Peronosporaceae</taxon>
        <taxon>Phytophthora</taxon>
    </lineage>
</organism>
<keyword evidence="5" id="KW-0040">ANK repeat</keyword>
<protein>
    <recommendedName>
        <fullName evidence="6">MMS19 nucleotide excision repair protein</fullName>
    </recommendedName>
</protein>
<keyword evidence="4 6" id="KW-0539">Nucleus</keyword>
<dbReference type="Pfam" id="PF12796">
    <property type="entry name" value="Ank_2"/>
    <property type="match status" value="2"/>
</dbReference>
<dbReference type="PROSITE" id="PS50003">
    <property type="entry name" value="PH_DOMAIN"/>
    <property type="match status" value="1"/>
</dbReference>
<evidence type="ECO:0000256" key="3">
    <source>
        <dbReference type="ARBA" id="ARBA00022737"/>
    </source>
</evidence>
<comment type="function">
    <text evidence="6">Key component of the cytosolic iron-sulfur protein assembly (CIA) complex, a multiprotein complex that mediates the incorporation of iron-sulfur cluster into apoproteins specifically involved in DNA metabolism and genomic integrity. In the CIA complex, MMS19 acts as an adapter between early-acting CIA components and a subset of cellular target iron-sulfur proteins.</text>
</comment>
<evidence type="ECO:0000259" key="7">
    <source>
        <dbReference type="PROSITE" id="PS50003"/>
    </source>
</evidence>
<dbReference type="SUPFAM" id="SSF48403">
    <property type="entry name" value="Ankyrin repeat"/>
    <property type="match status" value="2"/>
</dbReference>
<keyword evidence="6" id="KW-0227">DNA damage</keyword>
<keyword evidence="3" id="KW-0677">Repeat</keyword>